<dbReference type="KEGG" id="ess:ATZ33_09010"/>
<feature type="transmembrane region" description="Helical" evidence="2">
    <location>
        <begin position="211"/>
        <end position="231"/>
    </location>
</feature>
<feature type="transmembrane region" description="Helical" evidence="2">
    <location>
        <begin position="165"/>
        <end position="181"/>
    </location>
</feature>
<feature type="transmembrane region" description="Helical" evidence="2">
    <location>
        <begin position="49"/>
        <end position="67"/>
    </location>
</feature>
<sequence length="232" mass="26070">MKSLKRVWLNLILAPFWFLIAISGLSVYYSVKGLDTGEISLEIADQTSVILLIVQIILLLVLVITAKKEQFSLFASFKISSPKLNVEIIKGVIVGSLFAVLYLFILSPIQYELQKNVGDIIPPGEAMKVLGGQIIPFFIANVVLAPFVEESLYRNYALTKFEQRYSSMKSVLLSALAFGFLHWTGGIWYILMTGIIIGIPFGIIASRKKNILLIFVAHLTLNFIEFIYIAWF</sequence>
<accession>A0A0S3KB05</accession>
<keyword evidence="5" id="KW-0378">Hydrolase</keyword>
<reference evidence="5 7" key="1">
    <citation type="submission" date="2014-12" db="EMBL/GenBank/DDBJ databases">
        <title>Draft genome sequences of 29 type strains of Enterococci.</title>
        <authorList>
            <person name="Zhong Z."/>
            <person name="Sun Z."/>
            <person name="Liu W."/>
            <person name="Zhang W."/>
            <person name="Zhang H."/>
        </authorList>
    </citation>
    <scope>NUCLEOTIDE SEQUENCE [LARGE SCALE GENOMIC DNA]</scope>
    <source>
        <strain evidence="5 7">DSM 22801</strain>
    </source>
</reference>
<evidence type="ECO:0000313" key="5">
    <source>
        <dbReference type="EMBL" id="OJG91929.1"/>
    </source>
</evidence>
<feature type="transmembrane region" description="Helical" evidence="2">
    <location>
        <begin position="129"/>
        <end position="153"/>
    </location>
</feature>
<keyword evidence="5" id="KW-0645">Protease</keyword>
<gene>
    <name evidence="4" type="ORF">ATZ33_09010</name>
    <name evidence="5" type="ORF">RV15_GL003574</name>
</gene>
<dbReference type="OrthoDB" id="4177129at2"/>
<keyword evidence="2" id="KW-0812">Transmembrane</keyword>
<reference evidence="4 6" key="2">
    <citation type="submission" date="2015-12" db="EMBL/GenBank/DDBJ databases">
        <authorList>
            <person name="Lauer A."/>
            <person name="Humrighouse B."/>
            <person name="Loparev V."/>
            <person name="Shewmaker P.L."/>
            <person name="Whitney A.M."/>
            <person name="McLaughlin R.W."/>
        </authorList>
    </citation>
    <scope>NUCLEOTIDE SEQUENCE [LARGE SCALE GENOMIC DNA]</scope>
    <source>
        <strain evidence="4 6">LMG 23085</strain>
    </source>
</reference>
<keyword evidence="2" id="KW-1133">Transmembrane helix</keyword>
<comment type="similarity">
    <text evidence="1">Belongs to the UPF0177 family.</text>
</comment>
<evidence type="ECO:0000259" key="3">
    <source>
        <dbReference type="Pfam" id="PF02517"/>
    </source>
</evidence>
<feature type="transmembrane region" description="Helical" evidence="2">
    <location>
        <begin position="7"/>
        <end position="29"/>
    </location>
</feature>
<name>A0A0S3KB05_9ENTE</name>
<protein>
    <submittedName>
        <fullName evidence="5">CAAX protease self-immunity</fullName>
    </submittedName>
</protein>
<dbReference type="GO" id="GO:0080120">
    <property type="term" value="P:CAAX-box protein maturation"/>
    <property type="evidence" value="ECO:0007669"/>
    <property type="project" value="UniProtKB-ARBA"/>
</dbReference>
<feature type="domain" description="CAAX prenyl protease 2/Lysostaphin resistance protein A-like" evidence="3">
    <location>
        <begin position="134"/>
        <end position="224"/>
    </location>
</feature>
<evidence type="ECO:0000256" key="2">
    <source>
        <dbReference type="SAM" id="Phobius"/>
    </source>
</evidence>
<feature type="transmembrane region" description="Helical" evidence="2">
    <location>
        <begin position="187"/>
        <end position="204"/>
    </location>
</feature>
<evidence type="ECO:0000256" key="1">
    <source>
        <dbReference type="ARBA" id="ARBA00009067"/>
    </source>
</evidence>
<feature type="transmembrane region" description="Helical" evidence="2">
    <location>
        <begin position="88"/>
        <end position="109"/>
    </location>
</feature>
<dbReference type="GO" id="GO:0004175">
    <property type="term" value="F:endopeptidase activity"/>
    <property type="evidence" value="ECO:0007669"/>
    <property type="project" value="UniProtKB-ARBA"/>
</dbReference>
<keyword evidence="6" id="KW-1185">Reference proteome</keyword>
<dbReference type="Proteomes" id="UP000183039">
    <property type="component" value="Unassembled WGS sequence"/>
</dbReference>
<evidence type="ECO:0000313" key="6">
    <source>
        <dbReference type="Proteomes" id="UP000065511"/>
    </source>
</evidence>
<evidence type="ECO:0000313" key="7">
    <source>
        <dbReference type="Proteomes" id="UP000183039"/>
    </source>
</evidence>
<dbReference type="AlphaFoldDB" id="A0A0S3KB05"/>
<dbReference type="EMBL" id="CP013614">
    <property type="protein sequence ID" value="ALS01501.1"/>
    <property type="molecule type" value="Genomic_DNA"/>
</dbReference>
<dbReference type="Pfam" id="PF02517">
    <property type="entry name" value="Rce1-like"/>
    <property type="match status" value="1"/>
</dbReference>
<dbReference type="GO" id="GO:0006508">
    <property type="term" value="P:proteolysis"/>
    <property type="evidence" value="ECO:0007669"/>
    <property type="project" value="UniProtKB-KW"/>
</dbReference>
<dbReference type="Proteomes" id="UP000065511">
    <property type="component" value="Chromosome"/>
</dbReference>
<evidence type="ECO:0000313" key="4">
    <source>
        <dbReference type="EMBL" id="ALS01501.1"/>
    </source>
</evidence>
<keyword evidence="2" id="KW-0472">Membrane</keyword>
<dbReference type="InterPro" id="IPR003675">
    <property type="entry name" value="Rce1/LyrA-like_dom"/>
</dbReference>
<dbReference type="RefSeq" id="WP_071877495.1">
    <property type="nucleotide sequence ID" value="NZ_JXLC01000009.1"/>
</dbReference>
<dbReference type="EMBL" id="JXLC01000009">
    <property type="protein sequence ID" value="OJG91929.1"/>
    <property type="molecule type" value="Genomic_DNA"/>
</dbReference>
<proteinExistence type="inferred from homology"/>
<organism evidence="5 7">
    <name type="scientific">Enterococcus silesiacus</name>
    <dbReference type="NCBI Taxonomy" id="332949"/>
    <lineage>
        <taxon>Bacteria</taxon>
        <taxon>Bacillati</taxon>
        <taxon>Bacillota</taxon>
        <taxon>Bacilli</taxon>
        <taxon>Lactobacillales</taxon>
        <taxon>Enterococcaceae</taxon>
        <taxon>Enterococcus</taxon>
    </lineage>
</organism>